<accession>A0A517RIC1</accession>
<keyword evidence="2" id="KW-1185">Reference proteome</keyword>
<proteinExistence type="predicted"/>
<dbReference type="KEGG" id="gaz:Pan241w_37370"/>
<organism evidence="1 2">
    <name type="scientific">Gimesia alba</name>
    <dbReference type="NCBI Taxonomy" id="2527973"/>
    <lineage>
        <taxon>Bacteria</taxon>
        <taxon>Pseudomonadati</taxon>
        <taxon>Planctomycetota</taxon>
        <taxon>Planctomycetia</taxon>
        <taxon>Planctomycetales</taxon>
        <taxon>Planctomycetaceae</taxon>
        <taxon>Gimesia</taxon>
    </lineage>
</organism>
<protein>
    <submittedName>
        <fullName evidence="1">Uncharacterized protein</fullName>
    </submittedName>
</protein>
<sequence>MILSKSIRISAYDQLSYYELAFLSKLTVRLRQELELD</sequence>
<gene>
    <name evidence="1" type="ORF">Pan241w_37370</name>
</gene>
<reference evidence="1 2" key="1">
    <citation type="submission" date="2019-02" db="EMBL/GenBank/DDBJ databases">
        <title>Deep-cultivation of Planctomycetes and their phenomic and genomic characterization uncovers novel biology.</title>
        <authorList>
            <person name="Wiegand S."/>
            <person name="Jogler M."/>
            <person name="Boedeker C."/>
            <person name="Pinto D."/>
            <person name="Vollmers J."/>
            <person name="Rivas-Marin E."/>
            <person name="Kohn T."/>
            <person name="Peeters S.H."/>
            <person name="Heuer A."/>
            <person name="Rast P."/>
            <person name="Oberbeckmann S."/>
            <person name="Bunk B."/>
            <person name="Jeske O."/>
            <person name="Meyerdierks A."/>
            <person name="Storesund J.E."/>
            <person name="Kallscheuer N."/>
            <person name="Luecker S."/>
            <person name="Lage O.M."/>
            <person name="Pohl T."/>
            <person name="Merkel B.J."/>
            <person name="Hornburger P."/>
            <person name="Mueller R.-W."/>
            <person name="Bruemmer F."/>
            <person name="Labrenz M."/>
            <person name="Spormann A.M."/>
            <person name="Op den Camp H."/>
            <person name="Overmann J."/>
            <person name="Amann R."/>
            <person name="Jetten M.S.M."/>
            <person name="Mascher T."/>
            <person name="Medema M.H."/>
            <person name="Devos D.P."/>
            <person name="Kaster A.-K."/>
            <person name="Ovreas L."/>
            <person name="Rohde M."/>
            <person name="Galperin M.Y."/>
            <person name="Jogler C."/>
        </authorList>
    </citation>
    <scope>NUCLEOTIDE SEQUENCE [LARGE SCALE GENOMIC DNA]</scope>
    <source>
        <strain evidence="1 2">Pan241w</strain>
    </source>
</reference>
<evidence type="ECO:0000313" key="1">
    <source>
        <dbReference type="EMBL" id="QDT43635.1"/>
    </source>
</evidence>
<dbReference type="Proteomes" id="UP000317171">
    <property type="component" value="Chromosome"/>
</dbReference>
<dbReference type="AlphaFoldDB" id="A0A517RIC1"/>
<dbReference type="EMBL" id="CP036269">
    <property type="protein sequence ID" value="QDT43635.1"/>
    <property type="molecule type" value="Genomic_DNA"/>
</dbReference>
<name>A0A517RIC1_9PLAN</name>
<evidence type="ECO:0000313" key="2">
    <source>
        <dbReference type="Proteomes" id="UP000317171"/>
    </source>
</evidence>